<dbReference type="InterPro" id="IPR015943">
    <property type="entry name" value="WD40/YVTN_repeat-like_dom_sf"/>
</dbReference>
<dbReference type="AlphaFoldDB" id="A0A1X2J232"/>
<dbReference type="InterPro" id="IPR001680">
    <property type="entry name" value="WD40_rpt"/>
</dbReference>
<feature type="region of interest" description="Disordered" evidence="4">
    <location>
        <begin position="1"/>
        <end position="110"/>
    </location>
</feature>
<feature type="compositionally biased region" description="Acidic residues" evidence="4">
    <location>
        <begin position="26"/>
        <end position="35"/>
    </location>
</feature>
<evidence type="ECO:0000256" key="4">
    <source>
        <dbReference type="SAM" id="MobiDB-lite"/>
    </source>
</evidence>
<evidence type="ECO:0000313" key="6">
    <source>
        <dbReference type="Proteomes" id="UP000193560"/>
    </source>
</evidence>
<dbReference type="PANTHER" id="PTHR22847:SF637">
    <property type="entry name" value="WD REPEAT DOMAIN 5B"/>
    <property type="match status" value="1"/>
</dbReference>
<sequence length="534" mass="60251">MVKAKRTNGHSKTNIEEKPKTTTYSEDMDTDDLLEQSDILLSTKDKDGNDMDCDQDTDDLLDKVDTKTKTKKGRPTKKTSDDEDTNTSTKGRKKATTTTTKPKATSQNKVEIKGYELERSKQLAQQYPDNYWQYHADGDNSMINLINGQNKLELVEVNIGDQGAITGMTLTTDGQLLATFSTIGSIKLWDIGNEMKLVRKLRDASEDNIEEFYCGQFVDDVPELIVAGGKLKDRLRWSKEDGDNHILPSPIKIFNMVTGEVLAKLEGHDEEILSIKSLQFNGENYYISTSQDGRIIKWRMAEDWITLIESQKMDDELTCMAFTISFLPNCGNKLYDFENGKLLQSFENLYTSYCDCGKVIEFLDESLYWESLKDRKKAKAAQQEQSAWFITRGAELCDDNGISSTPNICILHRLVYPKKEGGKFVLEEIKQYKHEAYCSNSWLVKIATNGRYLLAPTIYGQVFVFNLLSGQLTAILKNHEDVEVRDVIFHPFAPLIFTSGDDGRVFAYTIASSEEDKKNGVSAAGELESSSTSS</sequence>
<evidence type="ECO:0000256" key="1">
    <source>
        <dbReference type="ARBA" id="ARBA00022574"/>
    </source>
</evidence>
<gene>
    <name evidence="5" type="ORF">BCR42DRAFT_401059</name>
</gene>
<proteinExistence type="predicted"/>
<keyword evidence="1 3" id="KW-0853">WD repeat</keyword>
<dbReference type="SUPFAM" id="SSF50978">
    <property type="entry name" value="WD40 repeat-like"/>
    <property type="match status" value="1"/>
</dbReference>
<dbReference type="EMBL" id="MCGE01000001">
    <property type="protein sequence ID" value="ORZ25855.1"/>
    <property type="molecule type" value="Genomic_DNA"/>
</dbReference>
<feature type="compositionally biased region" description="Acidic residues" evidence="4">
    <location>
        <begin position="50"/>
        <end position="59"/>
    </location>
</feature>
<evidence type="ECO:0000256" key="3">
    <source>
        <dbReference type="PROSITE-ProRule" id="PRU00221"/>
    </source>
</evidence>
<name>A0A1X2J232_9FUNG</name>
<dbReference type="SMART" id="SM00320">
    <property type="entry name" value="WD40"/>
    <property type="match status" value="3"/>
</dbReference>
<organism evidence="5 6">
    <name type="scientific">Absidia repens</name>
    <dbReference type="NCBI Taxonomy" id="90262"/>
    <lineage>
        <taxon>Eukaryota</taxon>
        <taxon>Fungi</taxon>
        <taxon>Fungi incertae sedis</taxon>
        <taxon>Mucoromycota</taxon>
        <taxon>Mucoromycotina</taxon>
        <taxon>Mucoromycetes</taxon>
        <taxon>Mucorales</taxon>
        <taxon>Cunninghamellaceae</taxon>
        <taxon>Absidia</taxon>
    </lineage>
</organism>
<dbReference type="GO" id="GO:1990234">
    <property type="term" value="C:transferase complex"/>
    <property type="evidence" value="ECO:0007669"/>
    <property type="project" value="UniProtKB-ARBA"/>
</dbReference>
<dbReference type="Gene3D" id="2.130.10.10">
    <property type="entry name" value="YVTN repeat-like/Quinoprotein amine dehydrogenase"/>
    <property type="match status" value="3"/>
</dbReference>
<feature type="repeat" description="WD" evidence="3">
    <location>
        <begin position="158"/>
        <end position="199"/>
    </location>
</feature>
<dbReference type="OrthoDB" id="5588835at2759"/>
<feature type="compositionally biased region" description="Low complexity" evidence="4">
    <location>
        <begin position="96"/>
        <end position="105"/>
    </location>
</feature>
<dbReference type="InterPro" id="IPR036322">
    <property type="entry name" value="WD40_repeat_dom_sf"/>
</dbReference>
<dbReference type="PROSITE" id="PS50082">
    <property type="entry name" value="WD_REPEATS_2"/>
    <property type="match status" value="1"/>
</dbReference>
<dbReference type="Proteomes" id="UP000193560">
    <property type="component" value="Unassembled WGS sequence"/>
</dbReference>
<accession>A0A1X2J232</accession>
<dbReference type="Pfam" id="PF00400">
    <property type="entry name" value="WD40"/>
    <property type="match status" value="2"/>
</dbReference>
<evidence type="ECO:0000313" key="5">
    <source>
        <dbReference type="EMBL" id="ORZ25855.1"/>
    </source>
</evidence>
<keyword evidence="2" id="KW-0677">Repeat</keyword>
<protein>
    <submittedName>
        <fullName evidence="5">WD40-repeat-containing domain protein</fullName>
    </submittedName>
</protein>
<dbReference type="STRING" id="90262.A0A1X2J232"/>
<keyword evidence="6" id="KW-1185">Reference proteome</keyword>
<comment type="caution">
    <text evidence="5">The sequence shown here is derived from an EMBL/GenBank/DDBJ whole genome shotgun (WGS) entry which is preliminary data.</text>
</comment>
<evidence type="ECO:0000256" key="2">
    <source>
        <dbReference type="ARBA" id="ARBA00022737"/>
    </source>
</evidence>
<reference evidence="5 6" key="1">
    <citation type="submission" date="2016-07" db="EMBL/GenBank/DDBJ databases">
        <title>Pervasive Adenine N6-methylation of Active Genes in Fungi.</title>
        <authorList>
            <consortium name="DOE Joint Genome Institute"/>
            <person name="Mondo S.J."/>
            <person name="Dannebaum R.O."/>
            <person name="Kuo R.C."/>
            <person name="Labutti K."/>
            <person name="Haridas S."/>
            <person name="Kuo A."/>
            <person name="Salamov A."/>
            <person name="Ahrendt S.R."/>
            <person name="Lipzen A."/>
            <person name="Sullivan W."/>
            <person name="Andreopoulos W.B."/>
            <person name="Clum A."/>
            <person name="Lindquist E."/>
            <person name="Daum C."/>
            <person name="Ramamoorthy G.K."/>
            <person name="Gryganskyi A."/>
            <person name="Culley D."/>
            <person name="Magnuson J.K."/>
            <person name="James T.Y."/>
            <person name="O'Malley M.A."/>
            <person name="Stajich J.E."/>
            <person name="Spatafora J.W."/>
            <person name="Visel A."/>
            <person name="Grigoriev I.V."/>
        </authorList>
    </citation>
    <scope>NUCLEOTIDE SEQUENCE [LARGE SCALE GENOMIC DNA]</scope>
    <source>
        <strain evidence="5 6">NRRL 1336</strain>
    </source>
</reference>
<dbReference type="PANTHER" id="PTHR22847">
    <property type="entry name" value="WD40 REPEAT PROTEIN"/>
    <property type="match status" value="1"/>
</dbReference>